<evidence type="ECO:0000256" key="6">
    <source>
        <dbReference type="SAM" id="Phobius"/>
    </source>
</evidence>
<feature type="transmembrane region" description="Helical" evidence="6">
    <location>
        <begin position="206"/>
        <end position="225"/>
    </location>
</feature>
<keyword evidence="7" id="KW-0762">Sugar transport</keyword>
<dbReference type="PANTHER" id="PTHR47089">
    <property type="entry name" value="ABC TRANSPORTER, PERMEASE PROTEIN"/>
    <property type="match status" value="1"/>
</dbReference>
<evidence type="ECO:0000256" key="5">
    <source>
        <dbReference type="ARBA" id="ARBA00023136"/>
    </source>
</evidence>
<organism evidence="7 8">
    <name type="scientific">Inhella inkyongensis</name>
    <dbReference type="NCBI Taxonomy" id="392593"/>
    <lineage>
        <taxon>Bacteria</taxon>
        <taxon>Pseudomonadati</taxon>
        <taxon>Pseudomonadota</taxon>
        <taxon>Betaproteobacteria</taxon>
        <taxon>Burkholderiales</taxon>
        <taxon>Sphaerotilaceae</taxon>
        <taxon>Inhella</taxon>
    </lineage>
</organism>
<feature type="transmembrane region" description="Helical" evidence="6">
    <location>
        <begin position="341"/>
        <end position="364"/>
    </location>
</feature>
<feature type="transmembrane region" description="Helical" evidence="6">
    <location>
        <begin position="12"/>
        <end position="36"/>
    </location>
</feature>
<keyword evidence="4 6" id="KW-1133">Transmembrane helix</keyword>
<dbReference type="EMBL" id="JACHHO010000001">
    <property type="protein sequence ID" value="MBB5204015.1"/>
    <property type="molecule type" value="Genomic_DNA"/>
</dbReference>
<keyword evidence="3 6" id="KW-0812">Transmembrane</keyword>
<dbReference type="GO" id="GO:0022857">
    <property type="term" value="F:transmembrane transporter activity"/>
    <property type="evidence" value="ECO:0007669"/>
    <property type="project" value="InterPro"/>
</dbReference>
<dbReference type="OrthoDB" id="45037at2"/>
<keyword evidence="5 6" id="KW-0472">Membrane</keyword>
<feature type="transmembrane region" description="Helical" evidence="6">
    <location>
        <begin position="254"/>
        <end position="274"/>
    </location>
</feature>
<dbReference type="GO" id="GO:0005886">
    <property type="term" value="C:plasma membrane"/>
    <property type="evidence" value="ECO:0007669"/>
    <property type="project" value="UniProtKB-SubCell"/>
</dbReference>
<name>A0A840S163_9BURK</name>
<feature type="transmembrane region" description="Helical" evidence="6">
    <location>
        <begin position="85"/>
        <end position="106"/>
    </location>
</feature>
<dbReference type="PANTHER" id="PTHR47089:SF1">
    <property type="entry name" value="GUANOSINE ABC TRANSPORTER PERMEASE PROTEIN NUPP"/>
    <property type="match status" value="1"/>
</dbReference>
<comment type="caution">
    <text evidence="7">The sequence shown here is derived from an EMBL/GenBank/DDBJ whole genome shotgun (WGS) entry which is preliminary data.</text>
</comment>
<reference evidence="7 8" key="1">
    <citation type="submission" date="2020-08" db="EMBL/GenBank/DDBJ databases">
        <title>Genomic Encyclopedia of Type Strains, Phase IV (KMG-IV): sequencing the most valuable type-strain genomes for metagenomic binning, comparative biology and taxonomic classification.</title>
        <authorList>
            <person name="Goeker M."/>
        </authorList>
    </citation>
    <scope>NUCLEOTIDE SEQUENCE [LARGE SCALE GENOMIC DNA]</scope>
    <source>
        <strain evidence="7 8">DSM 23958</strain>
    </source>
</reference>
<dbReference type="InterPro" id="IPR001851">
    <property type="entry name" value="ABC_transp_permease"/>
</dbReference>
<dbReference type="AlphaFoldDB" id="A0A840S163"/>
<dbReference type="Proteomes" id="UP000554837">
    <property type="component" value="Unassembled WGS sequence"/>
</dbReference>
<accession>A0A840S163</accession>
<keyword evidence="8" id="KW-1185">Reference proteome</keyword>
<dbReference type="CDD" id="cd06580">
    <property type="entry name" value="TM_PBP1_transp_TpRbsC_like"/>
    <property type="match status" value="1"/>
</dbReference>
<protein>
    <submittedName>
        <fullName evidence="7">Simple sugar transport system permease protein</fullName>
    </submittedName>
</protein>
<feature type="transmembrane region" description="Helical" evidence="6">
    <location>
        <begin position="144"/>
        <end position="164"/>
    </location>
</feature>
<keyword evidence="7" id="KW-0813">Transport</keyword>
<gene>
    <name evidence="7" type="ORF">HNQ51_001308</name>
</gene>
<evidence type="ECO:0000256" key="4">
    <source>
        <dbReference type="ARBA" id="ARBA00022989"/>
    </source>
</evidence>
<sequence>MSNALALPRWIELGILPLWNLAVALVVAALVVKLIGHSPVQAFEVLVNGALGSPRGLGYTLYYATNFIFTGLAVAVAIHCGLFNIGAEGQATFAGLGLALAALYLAPGLPAWALLPLVVGAAALFGAVWGLVPGYLQAWRGSHIVITTIMFNFLAATLNVYLLVNALRVGGGSMVIESEPFPEAAKLPAVHELAARFGLELPSSPLNAAALLALAACVFVAWFLWRTRAGYALRAVGSAPRAAQYAGLNPRAQVLVAMALSGALAGMVAVNELSGVQGKLTLDFVAGAGFTGIAVSLMGRNHPVGIVLASLLFGVLYQGGVEVAFELPGFSREMVVTVQGLIVLFAGAMAMVSAPLFAKLYSLFKGAGRG</sequence>
<feature type="transmembrane region" description="Helical" evidence="6">
    <location>
        <begin position="280"/>
        <end position="297"/>
    </location>
</feature>
<proteinExistence type="predicted"/>
<dbReference type="Pfam" id="PF02653">
    <property type="entry name" value="BPD_transp_2"/>
    <property type="match status" value="1"/>
</dbReference>
<feature type="transmembrane region" description="Helical" evidence="6">
    <location>
        <begin position="56"/>
        <end position="78"/>
    </location>
</feature>
<comment type="subcellular location">
    <subcellularLocation>
        <location evidence="1">Cell membrane</location>
        <topology evidence="1">Multi-pass membrane protein</topology>
    </subcellularLocation>
</comment>
<evidence type="ECO:0000256" key="3">
    <source>
        <dbReference type="ARBA" id="ARBA00022692"/>
    </source>
</evidence>
<feature type="transmembrane region" description="Helical" evidence="6">
    <location>
        <begin position="112"/>
        <end position="132"/>
    </location>
</feature>
<dbReference type="RefSeq" id="WP_138856981.1">
    <property type="nucleotide sequence ID" value="NZ_CP040709.1"/>
</dbReference>
<evidence type="ECO:0000313" key="8">
    <source>
        <dbReference type="Proteomes" id="UP000554837"/>
    </source>
</evidence>
<evidence type="ECO:0000313" key="7">
    <source>
        <dbReference type="EMBL" id="MBB5204015.1"/>
    </source>
</evidence>
<keyword evidence="2" id="KW-1003">Cell membrane</keyword>
<feature type="transmembrane region" description="Helical" evidence="6">
    <location>
        <begin position="304"/>
        <end position="321"/>
    </location>
</feature>
<evidence type="ECO:0000256" key="2">
    <source>
        <dbReference type="ARBA" id="ARBA00022475"/>
    </source>
</evidence>
<evidence type="ECO:0000256" key="1">
    <source>
        <dbReference type="ARBA" id="ARBA00004651"/>
    </source>
</evidence>